<proteinExistence type="predicted"/>
<reference evidence="1" key="2">
    <citation type="journal article" date="2015" name="Fish Shellfish Immunol.">
        <title>Early steps in the European eel (Anguilla anguilla)-Vibrio vulnificus interaction in the gills: Role of the RtxA13 toxin.</title>
        <authorList>
            <person name="Callol A."/>
            <person name="Pajuelo D."/>
            <person name="Ebbesson L."/>
            <person name="Teles M."/>
            <person name="MacKenzie S."/>
            <person name="Amaro C."/>
        </authorList>
    </citation>
    <scope>NUCLEOTIDE SEQUENCE</scope>
</reference>
<organism evidence="1">
    <name type="scientific">Anguilla anguilla</name>
    <name type="common">European freshwater eel</name>
    <name type="synonym">Muraena anguilla</name>
    <dbReference type="NCBI Taxonomy" id="7936"/>
    <lineage>
        <taxon>Eukaryota</taxon>
        <taxon>Metazoa</taxon>
        <taxon>Chordata</taxon>
        <taxon>Craniata</taxon>
        <taxon>Vertebrata</taxon>
        <taxon>Euteleostomi</taxon>
        <taxon>Actinopterygii</taxon>
        <taxon>Neopterygii</taxon>
        <taxon>Teleostei</taxon>
        <taxon>Anguilliformes</taxon>
        <taxon>Anguillidae</taxon>
        <taxon>Anguilla</taxon>
    </lineage>
</organism>
<reference evidence="1" key="1">
    <citation type="submission" date="2014-11" db="EMBL/GenBank/DDBJ databases">
        <authorList>
            <person name="Amaro Gonzalez C."/>
        </authorList>
    </citation>
    <scope>NUCLEOTIDE SEQUENCE</scope>
</reference>
<sequence>MSNESKCTFIPFTYLLISLETLKHASWIVAISQTLSQGDPKEQLKRLPWQY</sequence>
<name>A0A0E9SHJ5_ANGAN</name>
<protein>
    <submittedName>
        <fullName evidence="1">Uncharacterized protein</fullName>
    </submittedName>
</protein>
<dbReference type="EMBL" id="GBXM01068594">
    <property type="protein sequence ID" value="JAH39983.1"/>
    <property type="molecule type" value="Transcribed_RNA"/>
</dbReference>
<accession>A0A0E9SHJ5</accession>
<dbReference type="AlphaFoldDB" id="A0A0E9SHJ5"/>
<evidence type="ECO:0000313" key="1">
    <source>
        <dbReference type="EMBL" id="JAH39983.1"/>
    </source>
</evidence>